<dbReference type="InterPro" id="IPR002034">
    <property type="entry name" value="AIPM/Hcit_synth_CS"/>
</dbReference>
<organism evidence="4 5">
    <name type="scientific">Candidatus Gottesmanbacteria bacterium GW2011_GWA2_43_14</name>
    <dbReference type="NCBI Taxonomy" id="1618443"/>
    <lineage>
        <taxon>Bacteria</taxon>
        <taxon>Candidatus Gottesmaniibacteriota</taxon>
    </lineage>
</organism>
<name>A0A0G1DLL5_9BACT</name>
<dbReference type="Pfam" id="PF22617">
    <property type="entry name" value="HCS_D2"/>
    <property type="match status" value="1"/>
</dbReference>
<dbReference type="Gene3D" id="3.20.20.70">
    <property type="entry name" value="Aldolase class I"/>
    <property type="match status" value="1"/>
</dbReference>
<dbReference type="PROSITE" id="PS00816">
    <property type="entry name" value="AIPM_HOMOCIT_SYNTH_2"/>
    <property type="match status" value="1"/>
</dbReference>
<evidence type="ECO:0000259" key="3">
    <source>
        <dbReference type="PROSITE" id="PS50991"/>
    </source>
</evidence>
<dbReference type="Proteomes" id="UP000034894">
    <property type="component" value="Unassembled WGS sequence"/>
</dbReference>
<dbReference type="InterPro" id="IPR000891">
    <property type="entry name" value="PYR_CT"/>
</dbReference>
<evidence type="ECO:0000313" key="4">
    <source>
        <dbReference type="EMBL" id="KKS98750.1"/>
    </source>
</evidence>
<dbReference type="SUPFAM" id="SSF51569">
    <property type="entry name" value="Aldolase"/>
    <property type="match status" value="1"/>
</dbReference>
<proteinExistence type="predicted"/>
<dbReference type="GO" id="GO:0004410">
    <property type="term" value="F:homocitrate synthase activity"/>
    <property type="evidence" value="ECO:0007669"/>
    <property type="project" value="UniProtKB-EC"/>
</dbReference>
<accession>A0A0G1DLL5</accession>
<reference evidence="4 5" key="1">
    <citation type="journal article" date="2015" name="Nature">
        <title>rRNA introns, odd ribosomes, and small enigmatic genomes across a large radiation of phyla.</title>
        <authorList>
            <person name="Brown C.T."/>
            <person name="Hug L.A."/>
            <person name="Thomas B.C."/>
            <person name="Sharon I."/>
            <person name="Castelle C.J."/>
            <person name="Singh A."/>
            <person name="Wilkins M.J."/>
            <person name="Williams K.H."/>
            <person name="Banfield J.F."/>
        </authorList>
    </citation>
    <scope>NUCLEOTIDE SEQUENCE [LARGE SCALE GENOMIC DNA]</scope>
</reference>
<evidence type="ECO:0000256" key="1">
    <source>
        <dbReference type="ARBA" id="ARBA00022679"/>
    </source>
</evidence>
<gene>
    <name evidence="4" type="ORF">UV73_C0001G0271</name>
</gene>
<dbReference type="PROSITE" id="PS50991">
    <property type="entry name" value="PYR_CT"/>
    <property type="match status" value="1"/>
</dbReference>
<keyword evidence="1 4" id="KW-0808">Transferase</keyword>
<dbReference type="Pfam" id="PF00682">
    <property type="entry name" value="HMGL-like"/>
    <property type="match status" value="1"/>
</dbReference>
<dbReference type="PANTHER" id="PTHR10277">
    <property type="entry name" value="HOMOCITRATE SYNTHASE-RELATED"/>
    <property type="match status" value="1"/>
</dbReference>
<dbReference type="GO" id="GO:0019878">
    <property type="term" value="P:lysine biosynthetic process via aminoadipic acid"/>
    <property type="evidence" value="ECO:0007669"/>
    <property type="project" value="TreeGrafter"/>
</dbReference>
<comment type="caution">
    <text evidence="4">The sequence shown here is derived from an EMBL/GenBank/DDBJ whole genome shotgun (WGS) entry which is preliminary data.</text>
</comment>
<evidence type="ECO:0000256" key="2">
    <source>
        <dbReference type="ARBA" id="ARBA00023211"/>
    </source>
</evidence>
<keyword evidence="2" id="KW-0464">Manganese</keyword>
<dbReference type="PANTHER" id="PTHR10277:SF48">
    <property type="entry name" value="HOMOCITRATE SYNTHASE, CYTOSOLIC ISOZYME-RELATED"/>
    <property type="match status" value="1"/>
</dbReference>
<dbReference type="InterPro" id="IPR013785">
    <property type="entry name" value="Aldolase_TIM"/>
</dbReference>
<dbReference type="InterPro" id="IPR050073">
    <property type="entry name" value="2-IPM_HCS-like"/>
</dbReference>
<dbReference type="STRING" id="1618443.UV73_C0001G0271"/>
<keyword evidence="4" id="KW-0012">Acyltransferase</keyword>
<sequence length="343" mass="38201">MKLSNYFPAFKGIIDSTLREGLQFRYADFSKSQSKQILTMLSAIGVDKAEVGNPVNREVSLLIRNLLEIENRPPLLAHIRNRVEDAAAAMESRVEGINIFCTVDEARIDRLGLTFDQYLRELEKIITLSKKANLEIRVSVENFFNSNLSLALRVYQLADRSDCDRIGIADTLGMALSWDVEKSVGLLKKNFRPDIEVHFHNDLGQAVSNALVALRAGASWVDTTLLGIGERSGITALSTLLVSLYVYGIIPDSKYRMQLLTEAENNLAGILGKDVPFNLLTNRSNGFSHKAGVHLHGLINFGPQSYELLPPKMIGNERHLVSGTMVSGKTTKREIEDFKKKNP</sequence>
<dbReference type="EC" id="2.3.3.14" evidence="4"/>
<dbReference type="InterPro" id="IPR054691">
    <property type="entry name" value="LeuA/HCS_post-cat"/>
</dbReference>
<feature type="domain" description="Pyruvate carboxyltransferase" evidence="3">
    <location>
        <begin position="11"/>
        <end position="261"/>
    </location>
</feature>
<dbReference type="Gene3D" id="4.10.430.20">
    <property type="match status" value="1"/>
</dbReference>
<evidence type="ECO:0000313" key="5">
    <source>
        <dbReference type="Proteomes" id="UP000034894"/>
    </source>
</evidence>
<protein>
    <submittedName>
        <fullName evidence="4">Pyruvate carboxyltransferase, homocitrate synthase</fullName>
        <ecNumber evidence="4">2.3.3.14</ecNumber>
    </submittedName>
</protein>
<keyword evidence="4" id="KW-0670">Pyruvate</keyword>
<dbReference type="AlphaFoldDB" id="A0A0G1DLL5"/>
<dbReference type="EMBL" id="LCFP01000001">
    <property type="protein sequence ID" value="KKS98750.1"/>
    <property type="molecule type" value="Genomic_DNA"/>
</dbReference>